<feature type="domain" description="NB-ARC" evidence="7">
    <location>
        <begin position="207"/>
        <end position="369"/>
    </location>
</feature>
<name>A0ABC9EAG4_9POAL</name>
<dbReference type="Gene3D" id="1.10.10.10">
    <property type="entry name" value="Winged helix-like DNA-binding domain superfamily/Winged helix DNA-binding domain"/>
    <property type="match status" value="1"/>
</dbReference>
<evidence type="ECO:0000259" key="10">
    <source>
        <dbReference type="Pfam" id="PF25019"/>
    </source>
</evidence>
<feature type="domain" description="Disease resistance N-terminal" evidence="8">
    <location>
        <begin position="18"/>
        <end position="105"/>
    </location>
</feature>
<organism evidence="11 12">
    <name type="scientific">Urochloa decumbens</name>
    <dbReference type="NCBI Taxonomy" id="240449"/>
    <lineage>
        <taxon>Eukaryota</taxon>
        <taxon>Viridiplantae</taxon>
        <taxon>Streptophyta</taxon>
        <taxon>Embryophyta</taxon>
        <taxon>Tracheophyta</taxon>
        <taxon>Spermatophyta</taxon>
        <taxon>Magnoliopsida</taxon>
        <taxon>Liliopsida</taxon>
        <taxon>Poales</taxon>
        <taxon>Poaceae</taxon>
        <taxon>PACMAD clade</taxon>
        <taxon>Panicoideae</taxon>
        <taxon>Panicodae</taxon>
        <taxon>Paniceae</taxon>
        <taxon>Melinidinae</taxon>
        <taxon>Urochloa</taxon>
    </lineage>
</organism>
<dbReference type="InterPro" id="IPR002182">
    <property type="entry name" value="NB-ARC"/>
</dbReference>
<dbReference type="Proteomes" id="UP001497457">
    <property type="component" value="Chromosome 36b"/>
</dbReference>
<dbReference type="Gene3D" id="3.40.50.300">
    <property type="entry name" value="P-loop containing nucleotide triphosphate hydrolases"/>
    <property type="match status" value="1"/>
</dbReference>
<keyword evidence="12" id="KW-1185">Reference proteome</keyword>
<evidence type="ECO:0000256" key="2">
    <source>
        <dbReference type="ARBA" id="ARBA00022614"/>
    </source>
</evidence>
<evidence type="ECO:0008006" key="13">
    <source>
        <dbReference type="Google" id="ProtNLM"/>
    </source>
</evidence>
<dbReference type="InterPro" id="IPR032675">
    <property type="entry name" value="LRR_dom_sf"/>
</dbReference>
<feature type="domain" description="Disease resistance protein winged helix" evidence="9">
    <location>
        <begin position="449"/>
        <end position="519"/>
    </location>
</feature>
<dbReference type="FunFam" id="1.10.10.10:FF:000322">
    <property type="entry name" value="Probable disease resistance protein At1g63360"/>
    <property type="match status" value="1"/>
</dbReference>
<evidence type="ECO:0000313" key="12">
    <source>
        <dbReference type="Proteomes" id="UP001497457"/>
    </source>
</evidence>
<keyword evidence="6" id="KW-0067">ATP-binding</keyword>
<evidence type="ECO:0000256" key="6">
    <source>
        <dbReference type="ARBA" id="ARBA00022840"/>
    </source>
</evidence>
<keyword evidence="4" id="KW-0547">Nucleotide-binding</keyword>
<dbReference type="Gene3D" id="1.10.8.430">
    <property type="entry name" value="Helical domain of apoptotic protease-activating factors"/>
    <property type="match status" value="1"/>
</dbReference>
<comment type="similarity">
    <text evidence="1">Belongs to the disease resistance NB-LRR family.</text>
</comment>
<evidence type="ECO:0000259" key="9">
    <source>
        <dbReference type="Pfam" id="PF23559"/>
    </source>
</evidence>
<protein>
    <recommendedName>
        <fullName evidence="13">Disease resistance protein</fullName>
    </recommendedName>
</protein>
<evidence type="ECO:0000259" key="7">
    <source>
        <dbReference type="Pfam" id="PF00931"/>
    </source>
</evidence>
<dbReference type="PANTHER" id="PTHR36766:SF40">
    <property type="entry name" value="DISEASE RESISTANCE PROTEIN RGA3"/>
    <property type="match status" value="1"/>
</dbReference>
<evidence type="ECO:0000259" key="8">
    <source>
        <dbReference type="Pfam" id="PF18052"/>
    </source>
</evidence>
<dbReference type="GO" id="GO:0002758">
    <property type="term" value="P:innate immune response-activating signaling pathway"/>
    <property type="evidence" value="ECO:0007669"/>
    <property type="project" value="UniProtKB-ARBA"/>
</dbReference>
<dbReference type="Pfam" id="PF18052">
    <property type="entry name" value="Rx_N"/>
    <property type="match status" value="1"/>
</dbReference>
<evidence type="ECO:0000256" key="5">
    <source>
        <dbReference type="ARBA" id="ARBA00022821"/>
    </source>
</evidence>
<keyword evidence="2" id="KW-0433">Leucine-rich repeat</keyword>
<dbReference type="PANTHER" id="PTHR36766">
    <property type="entry name" value="PLANT BROAD-SPECTRUM MILDEW RESISTANCE PROTEIN RPW8"/>
    <property type="match status" value="1"/>
</dbReference>
<dbReference type="InterPro" id="IPR027417">
    <property type="entry name" value="P-loop_NTPase"/>
</dbReference>
<feature type="domain" description="R13L1/DRL21-like LRR repeat region" evidence="10">
    <location>
        <begin position="718"/>
        <end position="875"/>
    </location>
</feature>
<sequence length="1302" mass="149215">MAPISTTAVVGWAVSPIIKRMLSVVQSYISSQYRWESDMISDLKNLEATLMEILLVVGAAERRNPNDKNQVILLRQMKQAVYDAEDLLDKFDYKIIREEIEHQSMVRHIASSSISIAKRLIGRDKLRSKLRKVIESMARVRSCAEMFVRVMAVESTDSIRSVERVPERATGSLLHEGATFGREKEVDELFSWILSQNDVSSPGNGVSIDVYTVVGVGGIGKTTIAQLVYNDKRIADTFDTRMWVCVSHNFNKINLMKEIIAHIAGGKNIELTNFNFSMLQEELRRRILDRRFFLVLDDVWYDEKFGEHINKERWREVVVPMENALPGSKILVTARMELVAKILNSRNSLFLQGLGQDASWSLLRNLAFRPKCLNPDLESIGREIARVLNGLPLALKVIGGLLNGKDRVAEWTEVLQNNILKSIDILTILHLSYECLPEHLQHCFAYCSLFPKGYHIDPIRVIHMWIAQGFVDIKESTYSTLQDAGRSYFNDLLSRSFFQFIRCGDQTFYVMHDIMSDLALHVSEGECLRLECKSMKEMPIYTRHLSISIENLGNLVDYDLTTLRSLIVLSKSWFCSKVCLNHDILGKLKSVRVLDISGCCLERLPDTVNQLIHLRYIGIRRTYYPLPKSMSLYHLQSLFVQYHSCYSLREYGNSSRGEAKTVGCNFHLPGSINKLTNLVHVSVEKAYVLMLSRACNLPSIECAGEFHVDKEEGSLIGLKNLNMLRGQLTIMCLDRVKGRDKASNCHLHLKEHITKLELQWESRECQRDLKDAHIWDRRFYRRRLRRRFNTLPTRTQIADGYVNDCSFEVLDVLKPHRDLEELTISGYPGPRPPSWLEANWLIRVQSICLRDCDGLEVLPSLGDLPRLKTLEIRRMKALKRIGQEFLGCAGFPSLERLVLEHLPGMEWCVVDNDRVFLNLKHLFIDGCPMFRSYPTYSRALEHFSLLLGLGEILLKILRYNLDSTRSFCYLLSSLFHVLHPHHLEFVENLEIYVDNVVGMSRTVFDMMKSLQRLKISGIINGANTFLVITTLWDEAGFTVIPSSLRHLELDWCNLQLSSFYKLLDNRPSIVSVCLSGCDTIEMPSPPISLRHLRTLKKLEISSCDWITTFEESEALISLENVSIMHCCNLIHVLDLSDMPTLQKLYLRHCPQLVRLPKGGHQTTLKELVIEHCNALSSLAELHGLVSLIKLRVSDCSKLVLLPNMDAFYSLRILIILRCPQLRSLPRNGLPVSLEAFMLYHCHQELEEQFQQKKGPDWNKVVAHSGCMNCTGPDYEKRGMLSFSELNYPCSFSVVSILHRKCL</sequence>
<dbReference type="SUPFAM" id="SSF52540">
    <property type="entry name" value="P-loop containing nucleoside triphosphate hydrolases"/>
    <property type="match status" value="1"/>
</dbReference>
<dbReference type="Gene3D" id="1.20.5.4130">
    <property type="match status" value="1"/>
</dbReference>
<keyword evidence="3" id="KW-0677">Repeat</keyword>
<dbReference type="InterPro" id="IPR036388">
    <property type="entry name" value="WH-like_DNA-bd_sf"/>
</dbReference>
<dbReference type="EMBL" id="OZ075146">
    <property type="protein sequence ID" value="CAL5053813.1"/>
    <property type="molecule type" value="Genomic_DNA"/>
</dbReference>
<dbReference type="Gene3D" id="3.80.10.10">
    <property type="entry name" value="Ribonuclease Inhibitor"/>
    <property type="match status" value="3"/>
</dbReference>
<dbReference type="InterPro" id="IPR042197">
    <property type="entry name" value="Apaf_helical"/>
</dbReference>
<dbReference type="Pfam" id="PF00931">
    <property type="entry name" value="NB-ARC"/>
    <property type="match status" value="1"/>
</dbReference>
<dbReference type="PRINTS" id="PR00364">
    <property type="entry name" value="DISEASERSIST"/>
</dbReference>
<evidence type="ECO:0000256" key="4">
    <source>
        <dbReference type="ARBA" id="ARBA00022741"/>
    </source>
</evidence>
<dbReference type="GO" id="GO:0042742">
    <property type="term" value="P:defense response to bacterium"/>
    <property type="evidence" value="ECO:0007669"/>
    <property type="project" value="UniProtKB-ARBA"/>
</dbReference>
<dbReference type="SUPFAM" id="SSF52058">
    <property type="entry name" value="L domain-like"/>
    <property type="match status" value="2"/>
</dbReference>
<accession>A0ABC9EAG4</accession>
<gene>
    <name evidence="11" type="ORF">URODEC1_LOCUS93436</name>
</gene>
<proteinExistence type="inferred from homology"/>
<evidence type="ECO:0000313" key="11">
    <source>
        <dbReference type="EMBL" id="CAL5053813.1"/>
    </source>
</evidence>
<dbReference type="InterPro" id="IPR058922">
    <property type="entry name" value="WHD_DRP"/>
</dbReference>
<reference evidence="11" key="1">
    <citation type="submission" date="2024-10" db="EMBL/GenBank/DDBJ databases">
        <authorList>
            <person name="Ryan C."/>
        </authorList>
    </citation>
    <scope>NUCLEOTIDE SEQUENCE [LARGE SCALE GENOMIC DNA]</scope>
</reference>
<dbReference type="GO" id="GO:0009626">
    <property type="term" value="P:plant-type hypersensitive response"/>
    <property type="evidence" value="ECO:0007669"/>
    <property type="project" value="UniProtKB-ARBA"/>
</dbReference>
<dbReference type="InterPro" id="IPR041118">
    <property type="entry name" value="Rx_N"/>
</dbReference>
<dbReference type="Pfam" id="PF25019">
    <property type="entry name" value="LRR_R13L1-DRL21"/>
    <property type="match status" value="1"/>
</dbReference>
<dbReference type="GO" id="GO:0005524">
    <property type="term" value="F:ATP binding"/>
    <property type="evidence" value="ECO:0007669"/>
    <property type="project" value="UniProtKB-KW"/>
</dbReference>
<dbReference type="InterPro" id="IPR056789">
    <property type="entry name" value="LRR_R13L1-DRL21"/>
</dbReference>
<evidence type="ECO:0000256" key="1">
    <source>
        <dbReference type="ARBA" id="ARBA00008894"/>
    </source>
</evidence>
<dbReference type="Pfam" id="PF23559">
    <property type="entry name" value="WHD_DRP"/>
    <property type="match status" value="1"/>
</dbReference>
<keyword evidence="5" id="KW-0611">Plant defense</keyword>
<evidence type="ECO:0000256" key="3">
    <source>
        <dbReference type="ARBA" id="ARBA00022737"/>
    </source>
</evidence>